<protein>
    <submittedName>
        <fullName evidence="7">Chloride anion exchanger</fullName>
    </submittedName>
</protein>
<dbReference type="PANTHER" id="PTHR11814">
    <property type="entry name" value="SULFATE TRANSPORTER"/>
    <property type="match status" value="1"/>
</dbReference>
<evidence type="ECO:0000256" key="2">
    <source>
        <dbReference type="ARBA" id="ARBA00022692"/>
    </source>
</evidence>
<gene>
    <name evidence="7" type="primary">Slc26a3</name>
    <name evidence="7" type="ORF">EYF80_063245</name>
</gene>
<dbReference type="OrthoDB" id="8940459at2759"/>
<name>A0A4Z2ECX2_9TELE</name>
<evidence type="ECO:0000256" key="1">
    <source>
        <dbReference type="ARBA" id="ARBA00004141"/>
    </source>
</evidence>
<keyword evidence="3 5" id="KW-1133">Transmembrane helix</keyword>
<sequence>MAPDLQVFQETAVEAFPMAIVGFAVAFSVAKVYSVKHDYAIDGNQELIAFGASNVFGASFKAFAASTALSRTAVQESTGGKTQASEPEGVKIFRMPTPIFFANIEFFRTKLVEAVSSGTRESAGTFPGLSRCLQWFW</sequence>
<dbReference type="GO" id="GO:0055085">
    <property type="term" value="P:transmembrane transport"/>
    <property type="evidence" value="ECO:0007669"/>
    <property type="project" value="InterPro"/>
</dbReference>
<dbReference type="InterPro" id="IPR036513">
    <property type="entry name" value="STAS_dom_sf"/>
</dbReference>
<evidence type="ECO:0000256" key="4">
    <source>
        <dbReference type="ARBA" id="ARBA00023136"/>
    </source>
</evidence>
<dbReference type="EMBL" id="SRLO01009864">
    <property type="protein sequence ID" value="TNN26618.1"/>
    <property type="molecule type" value="Genomic_DNA"/>
</dbReference>
<feature type="domain" description="SLC26A/SulP transporter" evidence="6">
    <location>
        <begin position="5"/>
        <end position="85"/>
    </location>
</feature>
<comment type="caution">
    <text evidence="7">The sequence shown here is derived from an EMBL/GenBank/DDBJ whole genome shotgun (WGS) entry which is preliminary data.</text>
</comment>
<dbReference type="Gene3D" id="3.30.750.24">
    <property type="entry name" value="STAS domain"/>
    <property type="match status" value="1"/>
</dbReference>
<keyword evidence="4 5" id="KW-0472">Membrane</keyword>
<dbReference type="InterPro" id="IPR001902">
    <property type="entry name" value="SLC26A/SulP_fam"/>
</dbReference>
<keyword evidence="2 5" id="KW-0812">Transmembrane</keyword>
<evidence type="ECO:0000313" key="7">
    <source>
        <dbReference type="EMBL" id="TNN26618.1"/>
    </source>
</evidence>
<reference evidence="7 8" key="1">
    <citation type="submission" date="2019-03" db="EMBL/GenBank/DDBJ databases">
        <title>First draft genome of Liparis tanakae, snailfish: a comprehensive survey of snailfish specific genes.</title>
        <authorList>
            <person name="Kim W."/>
            <person name="Song I."/>
            <person name="Jeong J.-H."/>
            <person name="Kim D."/>
            <person name="Kim S."/>
            <person name="Ryu S."/>
            <person name="Song J.Y."/>
            <person name="Lee S.K."/>
        </authorList>
    </citation>
    <scope>NUCLEOTIDE SEQUENCE [LARGE SCALE GENOMIC DNA]</scope>
    <source>
        <tissue evidence="7">Muscle</tissue>
    </source>
</reference>
<dbReference type="Proteomes" id="UP000314294">
    <property type="component" value="Unassembled WGS sequence"/>
</dbReference>
<evidence type="ECO:0000256" key="3">
    <source>
        <dbReference type="ARBA" id="ARBA00022989"/>
    </source>
</evidence>
<accession>A0A4Z2ECX2</accession>
<evidence type="ECO:0000313" key="8">
    <source>
        <dbReference type="Proteomes" id="UP000314294"/>
    </source>
</evidence>
<evidence type="ECO:0000259" key="6">
    <source>
        <dbReference type="Pfam" id="PF00916"/>
    </source>
</evidence>
<dbReference type="AlphaFoldDB" id="A0A4Z2ECX2"/>
<keyword evidence="8" id="KW-1185">Reference proteome</keyword>
<dbReference type="Pfam" id="PF00916">
    <property type="entry name" value="Sulfate_transp"/>
    <property type="match status" value="1"/>
</dbReference>
<dbReference type="InterPro" id="IPR011547">
    <property type="entry name" value="SLC26A/SulP_dom"/>
</dbReference>
<feature type="transmembrane region" description="Helical" evidence="5">
    <location>
        <begin position="15"/>
        <end position="33"/>
    </location>
</feature>
<evidence type="ECO:0000256" key="5">
    <source>
        <dbReference type="SAM" id="Phobius"/>
    </source>
</evidence>
<organism evidence="7 8">
    <name type="scientific">Liparis tanakae</name>
    <name type="common">Tanaka's snailfish</name>
    <dbReference type="NCBI Taxonomy" id="230148"/>
    <lineage>
        <taxon>Eukaryota</taxon>
        <taxon>Metazoa</taxon>
        <taxon>Chordata</taxon>
        <taxon>Craniata</taxon>
        <taxon>Vertebrata</taxon>
        <taxon>Euteleostomi</taxon>
        <taxon>Actinopterygii</taxon>
        <taxon>Neopterygii</taxon>
        <taxon>Teleostei</taxon>
        <taxon>Neoteleostei</taxon>
        <taxon>Acanthomorphata</taxon>
        <taxon>Eupercaria</taxon>
        <taxon>Perciformes</taxon>
        <taxon>Cottioidei</taxon>
        <taxon>Cottales</taxon>
        <taxon>Liparidae</taxon>
        <taxon>Liparis</taxon>
    </lineage>
</organism>
<proteinExistence type="predicted"/>
<dbReference type="GO" id="GO:0016020">
    <property type="term" value="C:membrane"/>
    <property type="evidence" value="ECO:0007669"/>
    <property type="project" value="UniProtKB-SubCell"/>
</dbReference>
<comment type="subcellular location">
    <subcellularLocation>
        <location evidence="1">Membrane</location>
        <topology evidence="1">Multi-pass membrane protein</topology>
    </subcellularLocation>
</comment>